<reference evidence="1 2" key="1">
    <citation type="journal article" date="2021" name="Sci. Rep.">
        <title>The distribution of antibiotic resistance genes in chicken gut microbiota commensals.</title>
        <authorList>
            <person name="Juricova H."/>
            <person name="Matiasovicova J."/>
            <person name="Kubasova T."/>
            <person name="Cejkova D."/>
            <person name="Rychlik I."/>
        </authorList>
    </citation>
    <scope>NUCLEOTIDE SEQUENCE [LARGE SCALE GENOMIC DNA]</scope>
    <source>
        <strain evidence="1 2">An435</strain>
    </source>
</reference>
<dbReference type="RefSeq" id="WP_204572214.1">
    <property type="nucleotide sequence ID" value="NZ_JACJLL010000040.1"/>
</dbReference>
<gene>
    <name evidence="1" type="ORF">H6A19_08020</name>
</gene>
<comment type="caution">
    <text evidence="1">The sequence shown here is derived from an EMBL/GenBank/DDBJ whole genome shotgun (WGS) entry which is preliminary data.</text>
</comment>
<proteinExistence type="predicted"/>
<name>A0ABS2FFE9_9CLOT</name>
<keyword evidence="2" id="KW-1185">Reference proteome</keyword>
<organism evidence="1 2">
    <name type="scientific">Clostridium saudiense</name>
    <dbReference type="NCBI Taxonomy" id="1414720"/>
    <lineage>
        <taxon>Bacteria</taxon>
        <taxon>Bacillati</taxon>
        <taxon>Bacillota</taxon>
        <taxon>Clostridia</taxon>
        <taxon>Eubacteriales</taxon>
        <taxon>Clostridiaceae</taxon>
        <taxon>Clostridium</taxon>
    </lineage>
</organism>
<evidence type="ECO:0000313" key="2">
    <source>
        <dbReference type="Proteomes" id="UP000767334"/>
    </source>
</evidence>
<protein>
    <submittedName>
        <fullName evidence="1">Uncharacterized protein</fullName>
    </submittedName>
</protein>
<dbReference type="EMBL" id="JACJLL010000040">
    <property type="protein sequence ID" value="MBM6819280.1"/>
    <property type="molecule type" value="Genomic_DNA"/>
</dbReference>
<evidence type="ECO:0000313" key="1">
    <source>
        <dbReference type="EMBL" id="MBM6819280.1"/>
    </source>
</evidence>
<accession>A0ABS2FFE9</accession>
<sequence>MKGLEEIIRYGSLKKGKIYRRDLLEEYVETYRCMLIECGAKRGILSTEHTDNFIIKDIIENASGNFFVGKTVVTNKFFGQVIIIEKVDGIHSI</sequence>
<dbReference type="Proteomes" id="UP000767334">
    <property type="component" value="Unassembled WGS sequence"/>
</dbReference>